<dbReference type="PROSITE" id="PS50893">
    <property type="entry name" value="ABC_TRANSPORTER_2"/>
    <property type="match status" value="2"/>
</dbReference>
<dbReference type="PANTHER" id="PTHR43152">
    <property type="entry name" value="UVRABC SYSTEM PROTEIN A"/>
    <property type="match status" value="1"/>
</dbReference>
<organism evidence="19 20">
    <name type="scientific">Streptomyces bangladeshensis</name>
    <dbReference type="NCBI Taxonomy" id="295352"/>
    <lineage>
        <taxon>Bacteria</taxon>
        <taxon>Bacillati</taxon>
        <taxon>Actinomycetota</taxon>
        <taxon>Actinomycetes</taxon>
        <taxon>Kitasatosporales</taxon>
        <taxon>Streptomycetaceae</taxon>
        <taxon>Streptomyces</taxon>
    </lineage>
</organism>
<evidence type="ECO:0000256" key="8">
    <source>
        <dbReference type="ARBA" id="ARBA00022771"/>
    </source>
</evidence>
<evidence type="ECO:0000313" key="19">
    <source>
        <dbReference type="EMBL" id="GAA2194144.1"/>
    </source>
</evidence>
<dbReference type="InterPro" id="IPR017871">
    <property type="entry name" value="ABC_transporter-like_CS"/>
</dbReference>
<keyword evidence="4" id="KW-0677">Repeat</keyword>
<evidence type="ECO:0000256" key="14">
    <source>
        <dbReference type="ARBA" id="ARBA00038000"/>
    </source>
</evidence>
<keyword evidence="2" id="KW-0963">Cytoplasm</keyword>
<evidence type="ECO:0000256" key="6">
    <source>
        <dbReference type="ARBA" id="ARBA00022763"/>
    </source>
</evidence>
<evidence type="ECO:0000256" key="15">
    <source>
        <dbReference type="ARBA" id="ARBA00039316"/>
    </source>
</evidence>
<comment type="subcellular location">
    <subcellularLocation>
        <location evidence="1">Cytoplasm</location>
    </subcellularLocation>
</comment>
<evidence type="ECO:0000256" key="1">
    <source>
        <dbReference type="ARBA" id="ARBA00004496"/>
    </source>
</evidence>
<evidence type="ECO:0000256" key="12">
    <source>
        <dbReference type="ARBA" id="ARBA00023125"/>
    </source>
</evidence>
<feature type="domain" description="ABC transporter" evidence="18">
    <location>
        <begin position="10"/>
        <end position="483"/>
    </location>
</feature>
<dbReference type="PANTHER" id="PTHR43152:SF3">
    <property type="entry name" value="UVRABC SYSTEM PROTEIN A"/>
    <property type="match status" value="1"/>
</dbReference>
<dbReference type="InterPro" id="IPR041552">
    <property type="entry name" value="UvrA_DNA-bd"/>
</dbReference>
<comment type="caution">
    <text evidence="19">The sequence shown here is derived from an EMBL/GenBank/DDBJ whole genome shotgun (WGS) entry which is preliminary data.</text>
</comment>
<dbReference type="EMBL" id="BAAAOQ010000005">
    <property type="protein sequence ID" value="GAA2194144.1"/>
    <property type="molecule type" value="Genomic_DNA"/>
</dbReference>
<feature type="region of interest" description="Disordered" evidence="17">
    <location>
        <begin position="478"/>
        <end position="500"/>
    </location>
</feature>
<evidence type="ECO:0000256" key="7">
    <source>
        <dbReference type="ARBA" id="ARBA00022769"/>
    </source>
</evidence>
<accession>A0ABN3BF26</accession>
<dbReference type="Gene3D" id="1.20.1580.10">
    <property type="entry name" value="ABC transporter ATPase like domain"/>
    <property type="match status" value="2"/>
</dbReference>
<evidence type="ECO:0000259" key="18">
    <source>
        <dbReference type="PROSITE" id="PS50893"/>
    </source>
</evidence>
<evidence type="ECO:0000256" key="13">
    <source>
        <dbReference type="ARBA" id="ARBA00023204"/>
    </source>
</evidence>
<protein>
    <recommendedName>
        <fullName evidence="15">UvrABC system protein A</fullName>
    </recommendedName>
    <alternativeName>
        <fullName evidence="16">Excinuclease ABC subunit A</fullName>
    </alternativeName>
</protein>
<sequence length="835" mass="90391">MSDTNSRAHLLPETLQVRGAREHNLRGVDVDLPHRNLTVFTGVSGSGKSSLAFATIYAEGQRRQLQSMSTFARQFMHQMDKPDVDHIGGLCSAVAVDQRSSASRSPRSTVGTVTEVYDLLRVVYARIGHPHCTVCGTELDEDACPQGHDTLLPEMTNGAFSFNLPFGQCTACQGVGTRLEVDPTTLVADPTRSLVEGAITPWRPTFTEPERMKARAVAQLEGEDENTPWEELSEELRHKLLHGTDIKVRARKFDKPGDPVKDVVFTGVVPWLYERYRKSGGENFGQLENYMRPAPCGACGGGRLNPAQLAVRVAGRGIAEVTALPVSVSLRLFQELEVSDRERAAVGQALEEIVQRLGHLTRMGLEYLALDRPARTLSGGESQRIRLAGLLGTDMFGLLYVLDEPTTGLHPRDIEKLVATLQDLRDQGNTVLIVEHDHQMIKAADWVVELGPAAGEHGGELLYSGPVEQLLDDVNSPTGGYTSGTRGIAVPASRRPPAPDRRITVYGAKENNLAGFDVSFPLGTFIAVTGVSGAGKSTLVDDILYPAVESALGGDAPAPGAHTRIEGLHHIDRVIKVDQAPIGRSGRSTPATYTGVFDSIRKVFCQTPEAKKRRYKPGRFSFNSAGGRCETCTGDGSIKIEMQLLPDVFLHCETCNGTRYNAETLEIRYRGKNIAEVLEMPIEEALEFFAGESVIEAPLRVLDEVGLGYLRLGQSATTLSGGEAQRVKLANELQRRAGAHTLYLLDEPTTGLHSSDIDRLLSVLHSLVDKGHTVLAVSHNLDLIKTADWVVDIGPEGGDGGGALVAAGTPEQVAGQPDGHTGRFLRDVLGMSERP</sequence>
<evidence type="ECO:0000256" key="4">
    <source>
        <dbReference type="ARBA" id="ARBA00022737"/>
    </source>
</evidence>
<evidence type="ECO:0000256" key="5">
    <source>
        <dbReference type="ARBA" id="ARBA00022741"/>
    </source>
</evidence>
<keyword evidence="20" id="KW-1185">Reference proteome</keyword>
<evidence type="ECO:0000256" key="17">
    <source>
        <dbReference type="SAM" id="MobiDB-lite"/>
    </source>
</evidence>
<evidence type="ECO:0000256" key="2">
    <source>
        <dbReference type="ARBA" id="ARBA00022490"/>
    </source>
</evidence>
<keyword evidence="3" id="KW-0479">Metal-binding</keyword>
<dbReference type="Pfam" id="PF17755">
    <property type="entry name" value="UvrA_DNA-bind"/>
    <property type="match status" value="1"/>
</dbReference>
<dbReference type="PROSITE" id="PS00211">
    <property type="entry name" value="ABC_TRANSPORTER_1"/>
    <property type="match status" value="2"/>
</dbReference>
<evidence type="ECO:0000313" key="20">
    <source>
        <dbReference type="Proteomes" id="UP001501391"/>
    </source>
</evidence>
<dbReference type="InterPro" id="IPR003439">
    <property type="entry name" value="ABC_transporter-like_ATP-bd"/>
</dbReference>
<keyword evidence="5" id="KW-0547">Nucleotide-binding</keyword>
<dbReference type="SUPFAM" id="SSF52540">
    <property type="entry name" value="P-loop containing nucleoside triphosphate hydrolases"/>
    <property type="match status" value="2"/>
</dbReference>
<dbReference type="Gene3D" id="1.10.8.280">
    <property type="entry name" value="ABC transporter ATPase domain-like"/>
    <property type="match status" value="1"/>
</dbReference>
<keyword evidence="9" id="KW-0862">Zinc</keyword>
<keyword evidence="11" id="KW-0267">Excision nuclease</keyword>
<proteinExistence type="inferred from homology"/>
<evidence type="ECO:0000256" key="10">
    <source>
        <dbReference type="ARBA" id="ARBA00022840"/>
    </source>
</evidence>
<dbReference type="Proteomes" id="UP001501391">
    <property type="component" value="Unassembled WGS sequence"/>
</dbReference>
<dbReference type="Gene3D" id="3.40.50.300">
    <property type="entry name" value="P-loop containing nucleotide triphosphate hydrolases"/>
    <property type="match status" value="2"/>
</dbReference>
<evidence type="ECO:0000256" key="3">
    <source>
        <dbReference type="ARBA" id="ARBA00022723"/>
    </source>
</evidence>
<dbReference type="NCBIfam" id="TIGR00630">
    <property type="entry name" value="uvra"/>
    <property type="match status" value="1"/>
</dbReference>
<keyword evidence="10" id="KW-0067">ATP-binding</keyword>
<keyword evidence="12" id="KW-0238">DNA-binding</keyword>
<evidence type="ECO:0000256" key="9">
    <source>
        <dbReference type="ARBA" id="ARBA00022833"/>
    </source>
</evidence>
<name>A0ABN3BF26_9ACTN</name>
<keyword evidence="7" id="KW-0228">DNA excision</keyword>
<evidence type="ECO:0000256" key="11">
    <source>
        <dbReference type="ARBA" id="ARBA00022881"/>
    </source>
</evidence>
<feature type="domain" description="ABC transporter" evidence="18">
    <location>
        <begin position="498"/>
        <end position="826"/>
    </location>
</feature>
<evidence type="ECO:0000256" key="16">
    <source>
        <dbReference type="ARBA" id="ARBA00042156"/>
    </source>
</evidence>
<gene>
    <name evidence="19" type="ORF">GCM10009787_18920</name>
</gene>
<reference evidence="19 20" key="1">
    <citation type="journal article" date="2019" name="Int. J. Syst. Evol. Microbiol.">
        <title>The Global Catalogue of Microorganisms (GCM) 10K type strain sequencing project: providing services to taxonomists for standard genome sequencing and annotation.</title>
        <authorList>
            <consortium name="The Broad Institute Genomics Platform"/>
            <consortium name="The Broad Institute Genome Sequencing Center for Infectious Disease"/>
            <person name="Wu L."/>
            <person name="Ma J."/>
        </authorList>
    </citation>
    <scope>NUCLEOTIDE SEQUENCE [LARGE SCALE GENOMIC DNA]</scope>
    <source>
        <strain evidence="19 20">JCM 14924</strain>
    </source>
</reference>
<comment type="similarity">
    <text evidence="14">Belongs to the ABC transporter superfamily. UvrA family.</text>
</comment>
<keyword evidence="8" id="KW-0863">Zinc-finger</keyword>
<dbReference type="InterPro" id="IPR027417">
    <property type="entry name" value="P-loop_NTPase"/>
</dbReference>
<keyword evidence="13" id="KW-0234">DNA repair</keyword>
<keyword evidence="6" id="KW-0227">DNA damage</keyword>
<dbReference type="InterPro" id="IPR004602">
    <property type="entry name" value="UvrA"/>
</dbReference>